<feature type="transmembrane region" description="Helical" evidence="5">
    <location>
        <begin position="72"/>
        <end position="90"/>
    </location>
</feature>
<sequence length="270" mass="30009">MAEGKEIPVAANVLGTIGTVLWCIQLVPQIWYNWRRKNTDGLPASMMLLWALCAPPFGIYMILQGVNIPIQIQPQIFGTLCLICWAQILVYHHNYTRVKATVITLALAVLLGGSEVLFILTLRIPYRKGITWPALLFGILATILLVLGLMSPYQEIWKRRGRVVGINWVFLTMDTFGALFSLLALVVESSFDVLGGVMYCVVLALEIGIFGSHIVWRLLHRDLLKEAKAAGVTIDEILEANKRTVTPSSLVESQDHVGVATVDTVEQARR</sequence>
<keyword evidence="2 5" id="KW-0812">Transmembrane</keyword>
<dbReference type="VEuPathDB" id="FungiDB:CIMG_06800"/>
<keyword evidence="4 5" id="KW-0472">Membrane</keyword>
<proteinExistence type="predicted"/>
<evidence type="ECO:0000256" key="1">
    <source>
        <dbReference type="ARBA" id="ARBA00004141"/>
    </source>
</evidence>
<feature type="transmembrane region" description="Helical" evidence="5">
    <location>
        <begin position="193"/>
        <end position="216"/>
    </location>
</feature>
<accession>J3K8Y6</accession>
<dbReference type="PANTHER" id="PTHR16201">
    <property type="entry name" value="SEVEN TRANSMEMBRANE PROTEIN 1-RELATED"/>
    <property type="match status" value="1"/>
</dbReference>
<feature type="transmembrane region" description="Helical" evidence="5">
    <location>
        <begin position="12"/>
        <end position="34"/>
    </location>
</feature>
<dbReference type="AlphaFoldDB" id="J3K8Y6"/>
<dbReference type="OMA" id="IDWNGAF"/>
<keyword evidence="7" id="KW-1185">Reference proteome</keyword>
<comment type="subcellular location">
    <subcellularLocation>
        <location evidence="1">Membrane</location>
        <topology evidence="1">Multi-pass membrane protein</topology>
    </subcellularLocation>
</comment>
<reference evidence="7" key="2">
    <citation type="journal article" date="2010" name="Genome Res.">
        <title>Population genomic sequencing of Coccidioides fungi reveals recent hybridization and transposon control.</title>
        <authorList>
            <person name="Neafsey D.E."/>
            <person name="Barker B.M."/>
            <person name="Sharpton T.J."/>
            <person name="Stajich J.E."/>
            <person name="Park D.J."/>
            <person name="Whiston E."/>
            <person name="Hung C.-Y."/>
            <person name="McMahan C."/>
            <person name="White J."/>
            <person name="Sykes S."/>
            <person name="Heiman D."/>
            <person name="Young S."/>
            <person name="Zeng Q."/>
            <person name="Abouelleil A."/>
            <person name="Aftuck L."/>
            <person name="Bessette D."/>
            <person name="Brown A."/>
            <person name="FitzGerald M."/>
            <person name="Lui A."/>
            <person name="Macdonald J.P."/>
            <person name="Priest M."/>
            <person name="Orbach M.J."/>
            <person name="Galgiani J.N."/>
            <person name="Kirkland T.N."/>
            <person name="Cole G.T."/>
            <person name="Birren B.W."/>
            <person name="Henn M.R."/>
            <person name="Taylor J.W."/>
            <person name="Rounsley S.D."/>
        </authorList>
    </citation>
    <scope>GENOME REANNOTATION</scope>
    <source>
        <strain evidence="7">RS</strain>
    </source>
</reference>
<dbReference type="Gene3D" id="1.20.1280.290">
    <property type="match status" value="1"/>
</dbReference>
<dbReference type="InParanoid" id="J3K8Y6"/>
<feature type="transmembrane region" description="Helical" evidence="5">
    <location>
        <begin position="163"/>
        <end position="187"/>
    </location>
</feature>
<dbReference type="InterPro" id="IPR051415">
    <property type="entry name" value="LAAT-1"/>
</dbReference>
<gene>
    <name evidence="6" type="ORF">CIMG_06800</name>
</gene>
<evidence type="ECO:0000313" key="6">
    <source>
        <dbReference type="EMBL" id="EAS31321.3"/>
    </source>
</evidence>
<evidence type="ECO:0000256" key="5">
    <source>
        <dbReference type="SAM" id="Phobius"/>
    </source>
</evidence>
<dbReference type="Proteomes" id="UP000001261">
    <property type="component" value="Unassembled WGS sequence"/>
</dbReference>
<dbReference type="Pfam" id="PF04193">
    <property type="entry name" value="PQ-loop"/>
    <property type="match status" value="1"/>
</dbReference>
<dbReference type="InterPro" id="IPR006603">
    <property type="entry name" value="PQ-loop_rpt"/>
</dbReference>
<evidence type="ECO:0000313" key="7">
    <source>
        <dbReference type="Proteomes" id="UP000001261"/>
    </source>
</evidence>
<evidence type="ECO:0000256" key="4">
    <source>
        <dbReference type="ARBA" id="ARBA00023136"/>
    </source>
</evidence>
<dbReference type="RefSeq" id="XP_001242904.2">
    <property type="nucleotide sequence ID" value="XM_001242903.2"/>
</dbReference>
<organism evidence="6 7">
    <name type="scientific">Coccidioides immitis (strain RS)</name>
    <name type="common">Valley fever fungus</name>
    <dbReference type="NCBI Taxonomy" id="246410"/>
    <lineage>
        <taxon>Eukaryota</taxon>
        <taxon>Fungi</taxon>
        <taxon>Dikarya</taxon>
        <taxon>Ascomycota</taxon>
        <taxon>Pezizomycotina</taxon>
        <taxon>Eurotiomycetes</taxon>
        <taxon>Eurotiomycetidae</taxon>
        <taxon>Onygenales</taxon>
        <taxon>Onygenaceae</taxon>
        <taxon>Coccidioides</taxon>
    </lineage>
</organism>
<evidence type="ECO:0000256" key="2">
    <source>
        <dbReference type="ARBA" id="ARBA00022692"/>
    </source>
</evidence>
<feature type="transmembrane region" description="Helical" evidence="5">
    <location>
        <begin position="46"/>
        <end position="66"/>
    </location>
</feature>
<evidence type="ECO:0000256" key="3">
    <source>
        <dbReference type="ARBA" id="ARBA00022989"/>
    </source>
</evidence>
<dbReference type="SMART" id="SM00679">
    <property type="entry name" value="CTNS"/>
    <property type="match status" value="2"/>
</dbReference>
<name>J3K8Y6_COCIM</name>
<dbReference type="GeneID" id="4560977"/>
<dbReference type="OrthoDB" id="407617at2759"/>
<keyword evidence="3 5" id="KW-1133">Transmembrane helix</keyword>
<dbReference type="GO" id="GO:0016020">
    <property type="term" value="C:membrane"/>
    <property type="evidence" value="ECO:0007669"/>
    <property type="project" value="UniProtKB-SubCell"/>
</dbReference>
<feature type="transmembrane region" description="Helical" evidence="5">
    <location>
        <begin position="102"/>
        <end position="124"/>
    </location>
</feature>
<reference evidence="7" key="1">
    <citation type="journal article" date="2009" name="Genome Res.">
        <title>Comparative genomic analyses of the human fungal pathogens Coccidioides and their relatives.</title>
        <authorList>
            <person name="Sharpton T.J."/>
            <person name="Stajich J.E."/>
            <person name="Rounsley S.D."/>
            <person name="Gardner M.J."/>
            <person name="Wortman J.R."/>
            <person name="Jordar V.S."/>
            <person name="Maiti R."/>
            <person name="Kodira C.D."/>
            <person name="Neafsey D.E."/>
            <person name="Zeng Q."/>
            <person name="Hung C.-Y."/>
            <person name="McMahan C."/>
            <person name="Muszewska A."/>
            <person name="Grynberg M."/>
            <person name="Mandel M.A."/>
            <person name="Kellner E.M."/>
            <person name="Barker B.M."/>
            <person name="Galgiani J.N."/>
            <person name="Orbach M.J."/>
            <person name="Kirkland T.N."/>
            <person name="Cole G.T."/>
            <person name="Henn M.R."/>
            <person name="Birren B.W."/>
            <person name="Taylor J.W."/>
        </authorList>
    </citation>
    <scope>NUCLEOTIDE SEQUENCE [LARGE SCALE GENOMIC DNA]</scope>
    <source>
        <strain evidence="7">RS</strain>
    </source>
</reference>
<dbReference type="EMBL" id="GG704912">
    <property type="protein sequence ID" value="EAS31321.3"/>
    <property type="molecule type" value="Genomic_DNA"/>
</dbReference>
<dbReference type="PANTHER" id="PTHR16201:SF37">
    <property type="entry name" value="PQ-LOOP REPEAT-CONTAINING PROTEIN"/>
    <property type="match status" value="1"/>
</dbReference>
<dbReference type="KEGG" id="cim:CIMG_06800"/>
<feature type="transmembrane region" description="Helical" evidence="5">
    <location>
        <begin position="130"/>
        <end position="151"/>
    </location>
</feature>
<protein>
    <submittedName>
        <fullName evidence="6">PQ loop repeat protein</fullName>
    </submittedName>
</protein>